<organism evidence="2">
    <name type="scientific">Rhizophora mucronata</name>
    <name type="common">Asiatic mangrove</name>
    <dbReference type="NCBI Taxonomy" id="61149"/>
    <lineage>
        <taxon>Eukaryota</taxon>
        <taxon>Viridiplantae</taxon>
        <taxon>Streptophyta</taxon>
        <taxon>Embryophyta</taxon>
        <taxon>Tracheophyta</taxon>
        <taxon>Spermatophyta</taxon>
        <taxon>Magnoliopsida</taxon>
        <taxon>eudicotyledons</taxon>
        <taxon>Gunneridae</taxon>
        <taxon>Pentapetalae</taxon>
        <taxon>rosids</taxon>
        <taxon>fabids</taxon>
        <taxon>Malpighiales</taxon>
        <taxon>Rhizophoraceae</taxon>
        <taxon>Rhizophora</taxon>
    </lineage>
</organism>
<protein>
    <submittedName>
        <fullName evidence="2">Uncharacterized protein</fullName>
    </submittedName>
</protein>
<feature type="chain" id="PRO_5015188625" evidence="1">
    <location>
        <begin position="19"/>
        <end position="67"/>
    </location>
</feature>
<proteinExistence type="predicted"/>
<evidence type="ECO:0000256" key="1">
    <source>
        <dbReference type="SAM" id="SignalP"/>
    </source>
</evidence>
<name>A0A2P2Q7W6_RHIMU</name>
<accession>A0A2P2Q7W6</accession>
<dbReference type="EMBL" id="GGEC01082553">
    <property type="protein sequence ID" value="MBX63037.1"/>
    <property type="molecule type" value="Transcribed_RNA"/>
</dbReference>
<evidence type="ECO:0000313" key="2">
    <source>
        <dbReference type="EMBL" id="MBX63037.1"/>
    </source>
</evidence>
<reference evidence="2" key="1">
    <citation type="submission" date="2018-02" db="EMBL/GenBank/DDBJ databases">
        <title>Rhizophora mucronata_Transcriptome.</title>
        <authorList>
            <person name="Meera S.P."/>
            <person name="Sreeshan A."/>
            <person name="Augustine A."/>
        </authorList>
    </citation>
    <scope>NUCLEOTIDE SEQUENCE</scope>
    <source>
        <tissue evidence="2">Leaf</tissue>
    </source>
</reference>
<feature type="signal peptide" evidence="1">
    <location>
        <begin position="1"/>
        <end position="18"/>
    </location>
</feature>
<dbReference type="AlphaFoldDB" id="A0A2P2Q7W6"/>
<sequence length="67" mass="8002">MYLKIVLIFLCFLNMALTCFQFLQKCMNLGFNQLLLYRHVFENCAHFPVFLEYGFNLLSIPSEMHEC</sequence>
<keyword evidence="1" id="KW-0732">Signal</keyword>